<accession>A0A2V2B8Y2</accession>
<dbReference type="EMBL" id="QGHF01000007">
    <property type="protein sequence ID" value="PWK95724.1"/>
    <property type="molecule type" value="Genomic_DNA"/>
</dbReference>
<proteinExistence type="predicted"/>
<dbReference type="Proteomes" id="UP000245981">
    <property type="component" value="Unassembled WGS sequence"/>
</dbReference>
<sequence length="33" mass="3892">MTVLMEAKWLRLTHHQVDGAAEYPGEENLPLWR</sequence>
<organism evidence="1 2">
    <name type="scientific">Pantoea allii</name>
    <dbReference type="NCBI Taxonomy" id="574096"/>
    <lineage>
        <taxon>Bacteria</taxon>
        <taxon>Pseudomonadati</taxon>
        <taxon>Pseudomonadota</taxon>
        <taxon>Gammaproteobacteria</taxon>
        <taxon>Enterobacterales</taxon>
        <taxon>Erwiniaceae</taxon>
        <taxon>Pantoea</taxon>
    </lineage>
</organism>
<dbReference type="AlphaFoldDB" id="A0A2V2B8Y2"/>
<comment type="caution">
    <text evidence="1">The sequence shown here is derived from an EMBL/GenBank/DDBJ whole genome shotgun (WGS) entry which is preliminary data.</text>
</comment>
<name>A0A2V2B8Y2_9GAMM</name>
<reference evidence="1 2" key="1">
    <citation type="submission" date="2018-05" db="EMBL/GenBank/DDBJ databases">
        <title>Genomic Encyclopedia of Type Strains, Phase IV (KMG-V): Genome sequencing to study the core and pangenomes of soil and plant-associated prokaryotes.</title>
        <authorList>
            <person name="Whitman W."/>
        </authorList>
    </citation>
    <scope>NUCLEOTIDE SEQUENCE [LARGE SCALE GENOMIC DNA]</scope>
    <source>
        <strain evidence="1 2">PNA 200-10</strain>
    </source>
</reference>
<protein>
    <submittedName>
        <fullName evidence="1">Uncharacterized protein</fullName>
    </submittedName>
</protein>
<evidence type="ECO:0000313" key="2">
    <source>
        <dbReference type="Proteomes" id="UP000245981"/>
    </source>
</evidence>
<gene>
    <name evidence="1" type="ORF">C7431_107124</name>
</gene>
<evidence type="ECO:0000313" key="1">
    <source>
        <dbReference type="EMBL" id="PWK95724.1"/>
    </source>
</evidence>